<dbReference type="Gene3D" id="3.60.20.10">
    <property type="entry name" value="Glutamine Phosphoribosylpyrophosphate, subunit 1, domain 1"/>
    <property type="match status" value="1"/>
</dbReference>
<organism evidence="4 5">
    <name type="scientific">Flavobacterium helocola</name>
    <dbReference type="NCBI Taxonomy" id="3139139"/>
    <lineage>
        <taxon>Bacteria</taxon>
        <taxon>Pseudomonadati</taxon>
        <taxon>Bacteroidota</taxon>
        <taxon>Flavobacteriia</taxon>
        <taxon>Flavobacteriales</taxon>
        <taxon>Flavobacteriaceae</taxon>
        <taxon>Flavobacterium</taxon>
    </lineage>
</organism>
<comment type="caution">
    <text evidence="4">The sequence shown here is derived from an EMBL/GenBank/DDBJ whole genome shotgun (WGS) entry which is preliminary data.</text>
</comment>
<feature type="domain" description="Glutamine amidotransferase type-2" evidence="3">
    <location>
        <begin position="9"/>
        <end position="303"/>
    </location>
</feature>
<dbReference type="SUPFAM" id="SSF56235">
    <property type="entry name" value="N-terminal nucleophile aminohydrolases (Ntn hydrolases)"/>
    <property type="match status" value="1"/>
</dbReference>
<evidence type="ECO:0000256" key="1">
    <source>
        <dbReference type="ARBA" id="ARBA00022679"/>
    </source>
</evidence>
<dbReference type="InterPro" id="IPR029055">
    <property type="entry name" value="Ntn_hydrolases_N"/>
</dbReference>
<dbReference type="Proteomes" id="UP001393056">
    <property type="component" value="Unassembled WGS sequence"/>
</dbReference>
<gene>
    <name evidence="4" type="ORF">AAEO58_03425</name>
</gene>
<dbReference type="RefSeq" id="WP_341681937.1">
    <property type="nucleotide sequence ID" value="NZ_JBBYHT010000001.1"/>
</dbReference>
<dbReference type="InterPro" id="IPR029057">
    <property type="entry name" value="PRTase-like"/>
</dbReference>
<dbReference type="PANTHER" id="PTHR11907">
    <property type="entry name" value="AMIDOPHOSPHORIBOSYLTRANSFERASE"/>
    <property type="match status" value="1"/>
</dbReference>
<dbReference type="InterPro" id="IPR017932">
    <property type="entry name" value="GATase_2_dom"/>
</dbReference>
<evidence type="ECO:0000313" key="4">
    <source>
        <dbReference type="EMBL" id="MEL1247085.1"/>
    </source>
</evidence>
<name>A0ABU9I3V4_9FLAO</name>
<keyword evidence="1" id="KW-0808">Transferase</keyword>
<accession>A0ABU9I3V4</accession>
<sequence length="632" mass="72124">MSDAIQHECGIALLRLKKPLEFYKEKYGTAFYGVQKMYLLMEKQHNRGQDGAGLASIKLDVNPGERYISRIRSNDPQPIKDIFAQINDRISRELEEHPEYQNNVALQKQNIPYLGELFLGHVRYGTFGKNSIESVHPFLRQNNWMHRNLIVAGNFNMTNVKELFQNLIDLGQHPKQMADTVTVMEKIGHFLDDEVTELYKQCKLEGFSKQEASPIIGERLNVQRILERASRNFDGGYAMAGLFGHGDSFVLRDPAGIRPAYFYEDDEIVVVASERPVIQTVFNVPFEKVQELTPGSAIIIKKNGNVSIQEVRTPLIKKACSFERIYFSRGSDAEIYRERKELGKLIFPSVLKAIDNDTDNTVFSFIPNTAETSFYGMSEAAQDFLNQRKAKMIIEQKDTLTEDTLKELLSVKIRTEKIAIKDAKLRTFITEDSSRDDLVAHVYDVTYGVVKPTDNLVIIDDSIVRGTTLKQSIIKMMDRLHPKKIVVVSSAPQIRYPDCYGIDMAKLEGLVAFRAALDLLKERNLYHIVEEVYQKSKAQEDFSDADVVNYVKEIYAPFTDQEISDKIAEMLTPEDTKAAVKIIYQTVEDLHIACPKNLGDWYFTGDYPTDGGNRVVNRAFMNFYEGKDARAY</sequence>
<dbReference type="SUPFAM" id="SSF53271">
    <property type="entry name" value="PRTase-like"/>
    <property type="match status" value="1"/>
</dbReference>
<reference evidence="4 5" key="1">
    <citation type="submission" date="2024-04" db="EMBL/GenBank/DDBJ databases">
        <title>Flavobacterium sp. DGU41 16S ribosomal RNA gene Genome sequencing and assembly.</title>
        <authorList>
            <person name="Park S."/>
        </authorList>
    </citation>
    <scope>NUCLEOTIDE SEQUENCE [LARGE SCALE GENOMIC DNA]</scope>
    <source>
        <strain evidence="4 5">DGU41</strain>
    </source>
</reference>
<dbReference type="Gene3D" id="3.40.50.2020">
    <property type="match status" value="1"/>
</dbReference>
<evidence type="ECO:0000259" key="3">
    <source>
        <dbReference type="PROSITE" id="PS51278"/>
    </source>
</evidence>
<proteinExistence type="predicted"/>
<protein>
    <submittedName>
        <fullName evidence="4">Amidophosphoribosyltransferase</fullName>
    </submittedName>
</protein>
<evidence type="ECO:0000256" key="2">
    <source>
        <dbReference type="ARBA" id="ARBA00022962"/>
    </source>
</evidence>
<dbReference type="EMBL" id="JBBYHT010000001">
    <property type="protein sequence ID" value="MEL1247085.1"/>
    <property type="molecule type" value="Genomic_DNA"/>
</dbReference>
<dbReference type="InterPro" id="IPR000836">
    <property type="entry name" value="PRTase_dom"/>
</dbReference>
<keyword evidence="2" id="KW-0315">Glutamine amidotransferase</keyword>
<keyword evidence="5" id="KW-1185">Reference proteome</keyword>
<dbReference type="CDD" id="cd06223">
    <property type="entry name" value="PRTases_typeI"/>
    <property type="match status" value="1"/>
</dbReference>
<evidence type="ECO:0000313" key="5">
    <source>
        <dbReference type="Proteomes" id="UP001393056"/>
    </source>
</evidence>
<dbReference type="PROSITE" id="PS51278">
    <property type="entry name" value="GATASE_TYPE_2"/>
    <property type="match status" value="1"/>
</dbReference>